<dbReference type="PANTHER" id="PTHR13793:SF150">
    <property type="entry name" value="PHD FINGER PROTEIN 14"/>
    <property type="match status" value="1"/>
</dbReference>
<evidence type="ECO:0000256" key="10">
    <source>
        <dbReference type="SAM" id="Coils"/>
    </source>
</evidence>
<feature type="domain" description="PHD-type" evidence="12">
    <location>
        <begin position="271"/>
        <end position="332"/>
    </location>
</feature>
<dbReference type="PROSITE" id="PS50016">
    <property type="entry name" value="ZF_PHD_2"/>
    <property type="match status" value="3"/>
</dbReference>
<dbReference type="CDD" id="cd15674">
    <property type="entry name" value="ePHD_PHF14"/>
    <property type="match status" value="1"/>
</dbReference>
<dbReference type="PANTHER" id="PTHR13793">
    <property type="entry name" value="PHD FINGER PROTEINS"/>
    <property type="match status" value="1"/>
</dbReference>
<evidence type="ECO:0000256" key="5">
    <source>
        <dbReference type="ARBA" id="ARBA00022833"/>
    </source>
</evidence>
<evidence type="ECO:0000256" key="6">
    <source>
        <dbReference type="ARBA" id="ARBA00023054"/>
    </source>
</evidence>
<feature type="compositionally biased region" description="Basic and acidic residues" evidence="11">
    <location>
        <begin position="790"/>
        <end position="803"/>
    </location>
</feature>
<evidence type="ECO:0000259" key="13">
    <source>
        <dbReference type="PROSITE" id="PS51805"/>
    </source>
</evidence>
<dbReference type="Pfam" id="PF00628">
    <property type="entry name" value="PHD"/>
    <property type="match status" value="2"/>
</dbReference>
<dbReference type="Proteomes" id="UP000472270">
    <property type="component" value="Unassembled WGS sequence"/>
</dbReference>
<evidence type="ECO:0000256" key="7">
    <source>
        <dbReference type="ARBA" id="ARBA00023242"/>
    </source>
</evidence>
<feature type="compositionally biased region" description="Basic residues" evidence="11">
    <location>
        <begin position="778"/>
        <end position="787"/>
    </location>
</feature>
<evidence type="ECO:0000256" key="2">
    <source>
        <dbReference type="ARBA" id="ARBA00022723"/>
    </source>
</evidence>
<feature type="compositionally biased region" description="Low complexity" evidence="11">
    <location>
        <begin position="53"/>
        <end position="67"/>
    </location>
</feature>
<evidence type="ECO:0000259" key="12">
    <source>
        <dbReference type="PROSITE" id="PS50016"/>
    </source>
</evidence>
<keyword evidence="6 10" id="KW-0175">Coiled coil</keyword>
<dbReference type="SUPFAM" id="SSF57903">
    <property type="entry name" value="FYVE/PHD zinc finger"/>
    <property type="match status" value="3"/>
</dbReference>
<keyword evidence="3" id="KW-0677">Repeat</keyword>
<feature type="region of interest" description="Disordered" evidence="11">
    <location>
        <begin position="1"/>
        <end position="240"/>
    </location>
</feature>
<feature type="compositionally biased region" description="Acidic residues" evidence="11">
    <location>
        <begin position="71"/>
        <end position="88"/>
    </location>
</feature>
<dbReference type="GO" id="GO:0005634">
    <property type="term" value="C:nucleus"/>
    <property type="evidence" value="ECO:0007669"/>
    <property type="project" value="UniProtKB-SubCell"/>
</dbReference>
<sequence length="911" mass="102171">VDRGSKRRQVKPLADSLLDALDYDSSDDSDFEVGDASGSEGTGNGSDEEGSKDSAAGSESDSDAVGSANEEGIDDEEAKELDEDTEEEEKAKEQSFSEETSSKEAGGTSKNRKKGEKSSDTEPNGTGTAEESSAEPKKWNLRRNRPMMDFTTMEELNEMDDYDSEDDNDWRPTQGKKKGKASSGKEKEESEEEEDGGSDEEDNEDDENETSSSDSEEEGKKSKGKAGKSTGAFDEEETNDSHIGLLNYPLLPQDSLLERPQTWSSQRMEHILICCVCLGDNSEDADEIIQCDNCGVTVHEGCYGVDGESDSIMSSASENSTEPWFCDACKNGVTPSCELCPIQDGIFKETDAGRWVHVVCALYVPGVAFGDIDKLRPVTLTEMNYSKYGAKECSLCEDARFARTGVCISCDAGMCRSFFHVTCAQREGLLSEAAAEEDIADPFFAYCKQHADRFDRKWKRKNYLALQSYCKVSLQEREKQLTPEAQARITTRLQQYRAKAELSRNTRPQAWVPREKLPRPLTSSASAIRKLMRKAELMGISTDIFPVDTSDTSASVDGRRKHKQPALTADFVNYYLERNMRMIQIQDNIVEQKNLKDKLETEQEKLHMEYNKLCESLEDLQNVNGQLRTEGQAIWSMMGGILGQKLNSPAVLKAPKERKPSKKEGGSPGKSSSLPAMLYSCGICKKNQDQHLLLLCDTCKLHYHLGCLDPPLTRMPKKTKNSYWQCSECDQASSDEADIAMETLPDGTKRSRRQIKGPIKFIPQEMSPEPKKLQVRGTRTRGQKRQRTSICEEEKIEEPLPRERRQRQSTLQKKPKADDTRTECTTCKGPGDNENLVRWVKLIKQKSRVCDECQLCYHFGCLDPPLKKSPKQTGYGWICQECDTSSSKVRVNKNPLYPLQSYPTYFRVTLL</sequence>
<dbReference type="InterPro" id="IPR011011">
    <property type="entry name" value="Znf_FYVE_PHD"/>
</dbReference>
<dbReference type="PROSITE" id="PS51805">
    <property type="entry name" value="EPHD"/>
    <property type="match status" value="1"/>
</dbReference>
<evidence type="ECO:0000256" key="3">
    <source>
        <dbReference type="ARBA" id="ARBA00022737"/>
    </source>
</evidence>
<evidence type="ECO:0000256" key="9">
    <source>
        <dbReference type="PROSITE-ProRule" id="PRU00146"/>
    </source>
</evidence>
<dbReference type="InterPro" id="IPR050701">
    <property type="entry name" value="Histone_Mod_Regulator"/>
</dbReference>
<feature type="compositionally biased region" description="Acidic residues" evidence="11">
    <location>
        <begin position="189"/>
        <end position="217"/>
    </location>
</feature>
<keyword evidence="4 9" id="KW-0863">Zinc-finger</keyword>
<dbReference type="SMART" id="SM00249">
    <property type="entry name" value="PHD"/>
    <property type="match status" value="4"/>
</dbReference>
<proteinExistence type="predicted"/>
<keyword evidence="2" id="KW-0479">Metal-binding</keyword>
<evidence type="ECO:0000256" key="1">
    <source>
        <dbReference type="ARBA" id="ARBA00004123"/>
    </source>
</evidence>
<dbReference type="InterPro" id="IPR013083">
    <property type="entry name" value="Znf_RING/FYVE/PHD"/>
</dbReference>
<dbReference type="InterPro" id="IPR019786">
    <property type="entry name" value="Zinc_finger_PHD-type_CS"/>
</dbReference>
<feature type="region of interest" description="Disordered" evidence="11">
    <location>
        <begin position="769"/>
        <end position="825"/>
    </location>
</feature>
<feature type="compositionally biased region" description="Acidic residues" evidence="11">
    <location>
        <begin position="21"/>
        <end position="33"/>
    </location>
</feature>
<feature type="compositionally biased region" description="Basic residues" evidence="11">
    <location>
        <begin position="1"/>
        <end position="10"/>
    </location>
</feature>
<dbReference type="Gene3D" id="3.30.40.10">
    <property type="entry name" value="Zinc/RING finger domain, C3HC4 (zinc finger)"/>
    <property type="match status" value="2"/>
</dbReference>
<feature type="coiled-coil region" evidence="10">
    <location>
        <begin position="582"/>
        <end position="630"/>
    </location>
</feature>
<organism evidence="14 15">
    <name type="scientific">Sinocyclocheilus rhinocerous</name>
    <dbReference type="NCBI Taxonomy" id="307959"/>
    <lineage>
        <taxon>Eukaryota</taxon>
        <taxon>Metazoa</taxon>
        <taxon>Chordata</taxon>
        <taxon>Craniata</taxon>
        <taxon>Vertebrata</taxon>
        <taxon>Euteleostomi</taxon>
        <taxon>Actinopterygii</taxon>
        <taxon>Neopterygii</taxon>
        <taxon>Teleostei</taxon>
        <taxon>Ostariophysi</taxon>
        <taxon>Cypriniformes</taxon>
        <taxon>Cyprinidae</taxon>
        <taxon>Cyprininae</taxon>
        <taxon>Sinocyclocheilus</taxon>
    </lineage>
</organism>
<evidence type="ECO:0000313" key="14">
    <source>
        <dbReference type="Ensembl" id="ENSSRHP00000020228.1"/>
    </source>
</evidence>
<feature type="domain" description="PHD-type" evidence="12">
    <location>
        <begin position="678"/>
        <end position="732"/>
    </location>
</feature>
<feature type="domain" description="PHD-type" evidence="12">
    <location>
        <begin position="821"/>
        <end position="885"/>
    </location>
</feature>
<dbReference type="Ensembl" id="ENSSRHT00000020872.1">
    <property type="protein sequence ID" value="ENSSRHP00000020228.1"/>
    <property type="gene ID" value="ENSSRHG00000010732.1"/>
</dbReference>
<dbReference type="Pfam" id="PF13831">
    <property type="entry name" value="PHD_2"/>
    <property type="match status" value="1"/>
</dbReference>
<evidence type="ECO:0000313" key="15">
    <source>
        <dbReference type="Proteomes" id="UP000472270"/>
    </source>
</evidence>
<dbReference type="CDD" id="cd15562">
    <property type="entry name" value="PHD2_PHF14"/>
    <property type="match status" value="1"/>
</dbReference>
<dbReference type="GO" id="GO:0006357">
    <property type="term" value="P:regulation of transcription by RNA polymerase II"/>
    <property type="evidence" value="ECO:0007669"/>
    <property type="project" value="TreeGrafter"/>
</dbReference>
<evidence type="ECO:0000256" key="11">
    <source>
        <dbReference type="SAM" id="MobiDB-lite"/>
    </source>
</evidence>
<dbReference type="FunFam" id="3.30.40.10:FF:000086">
    <property type="entry name" value="PHD finger protein 14 isoform X1"/>
    <property type="match status" value="1"/>
</dbReference>
<reference evidence="14" key="2">
    <citation type="submission" date="2025-09" db="UniProtKB">
        <authorList>
            <consortium name="Ensembl"/>
        </authorList>
    </citation>
    <scope>IDENTIFICATION</scope>
</reference>
<dbReference type="CDD" id="cd15563">
    <property type="entry name" value="PHD3_PHF14"/>
    <property type="match status" value="1"/>
</dbReference>
<gene>
    <name evidence="14" type="primary">phf14</name>
</gene>
<protein>
    <recommendedName>
        <fullName evidence="8">PHD finger protein 14</fullName>
    </recommendedName>
</protein>
<keyword evidence="15" id="KW-1185">Reference proteome</keyword>
<dbReference type="InterPro" id="IPR034732">
    <property type="entry name" value="EPHD"/>
</dbReference>
<feature type="compositionally biased region" description="Polar residues" evidence="11">
    <location>
        <begin position="121"/>
        <end position="131"/>
    </location>
</feature>
<name>A0A673H3C9_9TELE</name>
<evidence type="ECO:0000256" key="4">
    <source>
        <dbReference type="ARBA" id="ARBA00022771"/>
    </source>
</evidence>
<dbReference type="Gene3D" id="2.30.30.1150">
    <property type="match status" value="2"/>
</dbReference>
<keyword evidence="5" id="KW-0862">Zinc</keyword>
<dbReference type="CDD" id="cd15561">
    <property type="entry name" value="PHD1_PHF14"/>
    <property type="match status" value="1"/>
</dbReference>
<evidence type="ECO:0000256" key="8">
    <source>
        <dbReference type="ARBA" id="ARBA00068752"/>
    </source>
</evidence>
<reference evidence="14" key="1">
    <citation type="submission" date="2025-08" db="UniProtKB">
        <authorList>
            <consortium name="Ensembl"/>
        </authorList>
    </citation>
    <scope>IDENTIFICATION</scope>
</reference>
<dbReference type="GO" id="GO:0008270">
    <property type="term" value="F:zinc ion binding"/>
    <property type="evidence" value="ECO:0007669"/>
    <property type="project" value="UniProtKB-KW"/>
</dbReference>
<dbReference type="InterPro" id="IPR001965">
    <property type="entry name" value="Znf_PHD"/>
</dbReference>
<keyword evidence="7" id="KW-0539">Nucleus</keyword>
<dbReference type="PROSITE" id="PS01359">
    <property type="entry name" value="ZF_PHD_1"/>
    <property type="match status" value="2"/>
</dbReference>
<feature type="domain" description="PHD-type" evidence="13">
    <location>
        <begin position="334"/>
        <end position="451"/>
    </location>
</feature>
<dbReference type="Pfam" id="PF13832">
    <property type="entry name" value="zf-HC5HC2H_2"/>
    <property type="match status" value="1"/>
</dbReference>
<feature type="compositionally biased region" description="Acidic residues" evidence="11">
    <location>
        <begin position="155"/>
        <end position="168"/>
    </location>
</feature>
<dbReference type="InterPro" id="IPR019787">
    <property type="entry name" value="Znf_PHD-finger"/>
</dbReference>
<dbReference type="AlphaFoldDB" id="A0A673H3C9"/>
<comment type="subcellular location">
    <subcellularLocation>
        <location evidence="1">Nucleus</location>
    </subcellularLocation>
</comment>
<accession>A0A673H3C9</accession>